<feature type="domain" description="AB hydrolase-1" evidence="1">
    <location>
        <begin position="20"/>
        <end position="274"/>
    </location>
</feature>
<sequence>MTKTAPLTLYYDTFGQPEHPAVVLIAGLGGHNISWTSEFCQQIADAGFYIIRPDNRDAGLSPHLDNYPPLNIGEMAERLQNGEHVDVPYTLFEMANDIIALLDGLSIEKAHIVGRSMGGMIAQVVASKVPNRTLSLCPIMSSTGNPQLPQSEPDVMKMLMSPGVDPKQDFEGYIAGQLAFYRRISSTCVPFDEENCRDYIAQAFQRNYSPEGTKRQLAAVAVTGDLRPLLSAITAPTLVIHGSVDPLFPVTSGQDIFDNIETAKLEVIEGMGHDTPAALNPQIAEMIIENMRESEVN</sequence>
<dbReference type="Proteomes" id="UP000295055">
    <property type="component" value="Unassembled WGS sequence"/>
</dbReference>
<dbReference type="EMBL" id="SMAS01000003">
    <property type="protein sequence ID" value="TCT35713.1"/>
    <property type="molecule type" value="Genomic_DNA"/>
</dbReference>
<dbReference type="InterPro" id="IPR000073">
    <property type="entry name" value="AB_hydrolase_1"/>
</dbReference>
<dbReference type="AlphaFoldDB" id="A0A4R3NM69"/>
<evidence type="ECO:0000313" key="3">
    <source>
        <dbReference type="Proteomes" id="UP000295055"/>
    </source>
</evidence>
<evidence type="ECO:0000313" key="2">
    <source>
        <dbReference type="EMBL" id="TCT35713.1"/>
    </source>
</evidence>
<dbReference type="PANTHER" id="PTHR43433:SF5">
    <property type="entry name" value="AB HYDROLASE-1 DOMAIN-CONTAINING PROTEIN"/>
    <property type="match status" value="1"/>
</dbReference>
<dbReference type="InterPro" id="IPR029058">
    <property type="entry name" value="AB_hydrolase_fold"/>
</dbReference>
<comment type="caution">
    <text evidence="2">The sequence shown here is derived from an EMBL/GenBank/DDBJ whole genome shotgun (WGS) entry which is preliminary data.</text>
</comment>
<dbReference type="PANTHER" id="PTHR43433">
    <property type="entry name" value="HYDROLASE, ALPHA/BETA FOLD FAMILY PROTEIN"/>
    <property type="match status" value="1"/>
</dbReference>
<dbReference type="Gene3D" id="3.40.50.1820">
    <property type="entry name" value="alpha/beta hydrolase"/>
    <property type="match status" value="1"/>
</dbReference>
<dbReference type="OrthoDB" id="9798888at2"/>
<dbReference type="GO" id="GO:0046503">
    <property type="term" value="P:glycerolipid catabolic process"/>
    <property type="evidence" value="ECO:0007669"/>
    <property type="project" value="TreeGrafter"/>
</dbReference>
<gene>
    <name evidence="2" type="ORF">EC835_103167</name>
</gene>
<reference evidence="2 3" key="1">
    <citation type="submission" date="2019-03" db="EMBL/GenBank/DDBJ databases">
        <title>Genomic analyses of the natural microbiome of Caenorhabditis elegans.</title>
        <authorList>
            <person name="Samuel B."/>
        </authorList>
    </citation>
    <scope>NUCLEOTIDE SEQUENCE [LARGE SCALE GENOMIC DNA]</scope>
    <source>
        <strain evidence="2 3">JUb102</strain>
    </source>
</reference>
<dbReference type="InterPro" id="IPR050471">
    <property type="entry name" value="AB_hydrolase"/>
</dbReference>
<dbReference type="SUPFAM" id="SSF53474">
    <property type="entry name" value="alpha/beta-Hydrolases"/>
    <property type="match status" value="1"/>
</dbReference>
<dbReference type="RefSeq" id="WP_132495945.1">
    <property type="nucleotide sequence ID" value="NZ_SMAS01000003.1"/>
</dbReference>
<protein>
    <submittedName>
        <fullName evidence="2">Pimeloyl-ACP methyl ester carboxylesterase</fullName>
    </submittedName>
</protein>
<accession>A0A4R3NM69</accession>
<organism evidence="2 3">
    <name type="scientific">Providencia alcalifaciens</name>
    <dbReference type="NCBI Taxonomy" id="126385"/>
    <lineage>
        <taxon>Bacteria</taxon>
        <taxon>Pseudomonadati</taxon>
        <taxon>Pseudomonadota</taxon>
        <taxon>Gammaproteobacteria</taxon>
        <taxon>Enterobacterales</taxon>
        <taxon>Morganellaceae</taxon>
        <taxon>Providencia</taxon>
    </lineage>
</organism>
<dbReference type="GO" id="GO:0004806">
    <property type="term" value="F:triacylglycerol lipase activity"/>
    <property type="evidence" value="ECO:0007669"/>
    <property type="project" value="TreeGrafter"/>
</dbReference>
<name>A0A4R3NM69_9GAMM</name>
<proteinExistence type="predicted"/>
<evidence type="ECO:0000259" key="1">
    <source>
        <dbReference type="Pfam" id="PF00561"/>
    </source>
</evidence>
<dbReference type="Pfam" id="PF00561">
    <property type="entry name" value="Abhydrolase_1"/>
    <property type="match status" value="1"/>
</dbReference>